<dbReference type="PROSITE" id="PS50991">
    <property type="entry name" value="PYR_CT"/>
    <property type="match status" value="1"/>
</dbReference>
<gene>
    <name evidence="9" type="primary">leuA_2</name>
    <name evidence="9" type="ORF">NCTC11938_03734</name>
</gene>
<keyword evidence="3" id="KW-0028">Amino-acid biosynthesis</keyword>
<evidence type="ECO:0000259" key="8">
    <source>
        <dbReference type="PROSITE" id="PS50991"/>
    </source>
</evidence>
<reference evidence="9 10" key="1">
    <citation type="submission" date="2018-06" db="EMBL/GenBank/DDBJ databases">
        <authorList>
            <consortium name="Pathogen Informatics"/>
            <person name="Doyle S."/>
        </authorList>
    </citation>
    <scope>NUCLEOTIDE SEQUENCE [LARGE SCALE GENOMIC DNA]</scope>
    <source>
        <strain evidence="9 10">NCTC11938</strain>
    </source>
</reference>
<dbReference type="EC" id="2.3.3.13" evidence="2"/>
<evidence type="ECO:0000256" key="5">
    <source>
        <dbReference type="ARBA" id="ARBA00023211"/>
    </source>
</evidence>
<evidence type="ECO:0000313" key="9">
    <source>
        <dbReference type="EMBL" id="SUC39448.1"/>
    </source>
</evidence>
<dbReference type="InterPro" id="IPR050073">
    <property type="entry name" value="2-IPM_HCS-like"/>
</dbReference>
<dbReference type="EMBL" id="UGTS01000006">
    <property type="protein sequence ID" value="SUC39448.1"/>
    <property type="molecule type" value="Genomic_DNA"/>
</dbReference>
<comment type="function">
    <text evidence="7">Catalyzes the condensation of the acetyl group of acetyl-CoA with 3-methyl-2-oxobutanoate (2-ketoisovalerate) to form 3-carboxy-3-hydroxy-4-methylpentanoate (2-isopropylmalate).</text>
</comment>
<keyword evidence="6" id="KW-0100">Branched-chain amino acid biosynthesis</keyword>
<evidence type="ECO:0000256" key="1">
    <source>
        <dbReference type="ARBA" id="ARBA00004689"/>
    </source>
</evidence>
<name>A0A379GEI2_PROMI</name>
<evidence type="ECO:0000256" key="7">
    <source>
        <dbReference type="ARBA" id="ARBA00037629"/>
    </source>
</evidence>
<dbReference type="GO" id="GO:0005829">
    <property type="term" value="C:cytosol"/>
    <property type="evidence" value="ECO:0007669"/>
    <property type="project" value="TreeGrafter"/>
</dbReference>
<dbReference type="Gene3D" id="3.20.20.70">
    <property type="entry name" value="Aldolase class I"/>
    <property type="match status" value="1"/>
</dbReference>
<dbReference type="GO" id="GO:0009098">
    <property type="term" value="P:L-leucine biosynthetic process"/>
    <property type="evidence" value="ECO:0007669"/>
    <property type="project" value="TreeGrafter"/>
</dbReference>
<evidence type="ECO:0000256" key="6">
    <source>
        <dbReference type="ARBA" id="ARBA00023304"/>
    </source>
</evidence>
<keyword evidence="5" id="KW-0464">Manganese</keyword>
<proteinExistence type="predicted"/>
<evidence type="ECO:0000313" key="10">
    <source>
        <dbReference type="Proteomes" id="UP000254191"/>
    </source>
</evidence>
<evidence type="ECO:0000256" key="3">
    <source>
        <dbReference type="ARBA" id="ARBA00022605"/>
    </source>
</evidence>
<dbReference type="PANTHER" id="PTHR10277:SF9">
    <property type="entry name" value="2-ISOPROPYLMALATE SYNTHASE 1, CHLOROPLASTIC-RELATED"/>
    <property type="match status" value="1"/>
</dbReference>
<accession>A0A379GEI2</accession>
<dbReference type="InterPro" id="IPR000891">
    <property type="entry name" value="PYR_CT"/>
</dbReference>
<feature type="domain" description="Pyruvate carboxyltransferase" evidence="8">
    <location>
        <begin position="1"/>
        <end position="90"/>
    </location>
</feature>
<comment type="pathway">
    <text evidence="1">Amino-acid biosynthesis; L-leucine biosynthesis; L-leucine from 3-methyl-2-oxobutanoate: step 1/4.</text>
</comment>
<dbReference type="SUPFAM" id="SSF51569">
    <property type="entry name" value="Aldolase"/>
    <property type="match status" value="1"/>
</dbReference>
<dbReference type="InterPro" id="IPR002034">
    <property type="entry name" value="AIPM/Hcit_synth_CS"/>
</dbReference>
<dbReference type="AlphaFoldDB" id="A0A379GEI2"/>
<dbReference type="Pfam" id="PF00682">
    <property type="entry name" value="HMGL-like"/>
    <property type="match status" value="1"/>
</dbReference>
<dbReference type="InterPro" id="IPR013785">
    <property type="entry name" value="Aldolase_TIM"/>
</dbReference>
<dbReference type="PANTHER" id="PTHR10277">
    <property type="entry name" value="HOMOCITRATE SYNTHASE-RELATED"/>
    <property type="match status" value="1"/>
</dbReference>
<dbReference type="Proteomes" id="UP000254191">
    <property type="component" value="Unassembled WGS sequence"/>
</dbReference>
<keyword evidence="9" id="KW-0012">Acyltransferase</keyword>
<dbReference type="GO" id="GO:0003852">
    <property type="term" value="F:2-isopropylmalate synthase activity"/>
    <property type="evidence" value="ECO:0007669"/>
    <property type="project" value="UniProtKB-EC"/>
</dbReference>
<evidence type="ECO:0000256" key="2">
    <source>
        <dbReference type="ARBA" id="ARBA00012973"/>
    </source>
</evidence>
<evidence type="ECO:0000256" key="4">
    <source>
        <dbReference type="ARBA" id="ARBA00022679"/>
    </source>
</evidence>
<sequence length="90" mass="9713">MIIYGRIVESAINRGRNTINIPDTVGYTTPYQFGGIITNLFERVPNIDKAVISVHCHDDLGMAVANSITAVQAGARQVEGTINGLGERAR</sequence>
<protein>
    <recommendedName>
        <fullName evidence="2">2-isopropylmalate synthase</fullName>
        <ecNumber evidence="2">2.3.3.13</ecNumber>
    </recommendedName>
</protein>
<organism evidence="9 10">
    <name type="scientific">Proteus mirabilis</name>
    <dbReference type="NCBI Taxonomy" id="584"/>
    <lineage>
        <taxon>Bacteria</taxon>
        <taxon>Pseudomonadati</taxon>
        <taxon>Pseudomonadota</taxon>
        <taxon>Gammaproteobacteria</taxon>
        <taxon>Enterobacterales</taxon>
        <taxon>Morganellaceae</taxon>
        <taxon>Proteus</taxon>
    </lineage>
</organism>
<keyword evidence="4 9" id="KW-0808">Transferase</keyword>
<dbReference type="PROSITE" id="PS00816">
    <property type="entry name" value="AIPM_HOMOCIT_SYNTH_2"/>
    <property type="match status" value="1"/>
</dbReference>